<sequence>MHFPAALPTLVILFGLCFSFFLALSQRLAHFANERSKHLKYLNEALVSSQHQRANLEAWNQRITRYSMDVLCTFDENGRFIQLSPSCESVFGYRPEEILGQHFSELILPEDRERTLAIFTKNLKLGGGEAPLFRNRYRHKNGNTVHIAWSAVWSEKEQSVFAIAQDVTRLAQSEAFIEGQRHILEMVSTSIPLAETLNAICEVGETRFPGTRYSVLLVDKSGKRLVHGASPSLPTDFIQKIHGMLIGPGMGTCGTAAFHQSLIVTEDIANDPHWEAYCTLALNHGLRACSSQPIKDSSGTVLGTFAIYQSEPQPPPKEQLEFINTYGHLASIAIERDRDRLSLEESEQRYRSLFDHNPNPVFSFDVEGNILSSNQSGYDLSGFTHNENVGKHFSEFVVKEDLGRVQTYYQAVLAGEPQRYEVKIQTKRGDVKEMDMVSLPVIVDGQVVGVFGVGKDITEHKAAEKALHTTLRDLERSNRDLQDFAFVASHDLQEPLRKIQAFSERLRLKAAGLDEEGRDYLGRMNSAASRMQGLIKDLLAYSRIGTQSNPYSTLDLNRILEDVLQDMDISLAASQAKIDVGVLPSIQGDMTQMRQLLQNLMSNAIKFHQKDQLPQVQVYADTVADDQWTLCVADKGIGFDEKYLDRIFNPFQRLHARQAYAGTGIGLAIVKKIAERHGAKITATSQLGQGTTFRVTFKR</sequence>
<dbReference type="InterPro" id="IPR013656">
    <property type="entry name" value="PAS_4"/>
</dbReference>
<dbReference type="OrthoDB" id="9808408at2"/>
<dbReference type="InterPro" id="IPR004358">
    <property type="entry name" value="Sig_transdc_His_kin-like_C"/>
</dbReference>
<dbReference type="InterPro" id="IPR000700">
    <property type="entry name" value="PAS-assoc_C"/>
</dbReference>
<dbReference type="InterPro" id="IPR052162">
    <property type="entry name" value="Sensor_kinase/Photoreceptor"/>
</dbReference>
<comment type="catalytic activity">
    <reaction evidence="1">
        <text>ATP + protein L-histidine = ADP + protein N-phospho-L-histidine.</text>
        <dbReference type="EC" id="2.7.13.3"/>
    </reaction>
</comment>
<dbReference type="CDD" id="cd00082">
    <property type="entry name" value="HisKA"/>
    <property type="match status" value="1"/>
</dbReference>
<name>A0A3S0W514_9GAMM</name>
<evidence type="ECO:0000256" key="3">
    <source>
        <dbReference type="ARBA" id="ARBA00022553"/>
    </source>
</evidence>
<dbReference type="SUPFAM" id="SSF55785">
    <property type="entry name" value="PYP-like sensor domain (PAS domain)"/>
    <property type="match status" value="2"/>
</dbReference>
<dbReference type="Proteomes" id="UP000287023">
    <property type="component" value="Unassembled WGS sequence"/>
</dbReference>
<dbReference type="FunFam" id="3.30.565.10:FF:000006">
    <property type="entry name" value="Sensor histidine kinase WalK"/>
    <property type="match status" value="1"/>
</dbReference>
<evidence type="ECO:0000259" key="6">
    <source>
        <dbReference type="PROSITE" id="PS50109"/>
    </source>
</evidence>
<evidence type="ECO:0000259" key="8">
    <source>
        <dbReference type="PROSITE" id="PS50113"/>
    </source>
</evidence>
<organism evidence="9 10">
    <name type="scientific">Vreelandella nanhaiensis</name>
    <dbReference type="NCBI Taxonomy" id="1258546"/>
    <lineage>
        <taxon>Bacteria</taxon>
        <taxon>Pseudomonadati</taxon>
        <taxon>Pseudomonadota</taxon>
        <taxon>Gammaproteobacteria</taxon>
        <taxon>Oceanospirillales</taxon>
        <taxon>Halomonadaceae</taxon>
        <taxon>Vreelandella</taxon>
    </lineage>
</organism>
<dbReference type="InterPro" id="IPR003018">
    <property type="entry name" value="GAF"/>
</dbReference>
<dbReference type="Gene3D" id="3.30.565.10">
    <property type="entry name" value="Histidine kinase-like ATPase, C-terminal domain"/>
    <property type="match status" value="1"/>
</dbReference>
<reference evidence="9 10" key="1">
    <citation type="submission" date="2018-12" db="EMBL/GenBank/DDBJ databases">
        <title>three novel Halomonas strain isolated from plants.</title>
        <authorList>
            <person name="Sun C."/>
        </authorList>
    </citation>
    <scope>NUCLEOTIDE SEQUENCE [LARGE SCALE GENOMIC DNA]</scope>
    <source>
        <strain evidence="9 10">JCM 18142</strain>
    </source>
</reference>
<feature type="domain" description="Histidine kinase" evidence="6">
    <location>
        <begin position="487"/>
        <end position="699"/>
    </location>
</feature>
<keyword evidence="4" id="KW-0808">Transferase</keyword>
<dbReference type="EC" id="2.7.13.3" evidence="2"/>
<dbReference type="InterPro" id="IPR013655">
    <property type="entry name" value="PAS_fold_3"/>
</dbReference>
<keyword evidence="5" id="KW-0418">Kinase</keyword>
<feature type="domain" description="PAC" evidence="8">
    <location>
        <begin position="418"/>
        <end position="469"/>
    </location>
</feature>
<feature type="domain" description="PAS" evidence="7">
    <location>
        <begin position="75"/>
        <end position="126"/>
    </location>
</feature>
<dbReference type="Gene3D" id="3.30.450.20">
    <property type="entry name" value="PAS domain"/>
    <property type="match status" value="2"/>
</dbReference>
<evidence type="ECO:0000256" key="2">
    <source>
        <dbReference type="ARBA" id="ARBA00012438"/>
    </source>
</evidence>
<comment type="caution">
    <text evidence="9">The sequence shown here is derived from an EMBL/GenBank/DDBJ whole genome shotgun (WGS) entry which is preliminary data.</text>
</comment>
<dbReference type="PANTHER" id="PTHR43304">
    <property type="entry name" value="PHYTOCHROME-LIKE PROTEIN CPH1"/>
    <property type="match status" value="1"/>
</dbReference>
<evidence type="ECO:0000313" key="10">
    <source>
        <dbReference type="Proteomes" id="UP000287023"/>
    </source>
</evidence>
<dbReference type="GO" id="GO:0000155">
    <property type="term" value="F:phosphorelay sensor kinase activity"/>
    <property type="evidence" value="ECO:0007669"/>
    <property type="project" value="InterPro"/>
</dbReference>
<dbReference type="SMART" id="SM00091">
    <property type="entry name" value="PAS"/>
    <property type="match status" value="2"/>
</dbReference>
<dbReference type="PROSITE" id="PS50109">
    <property type="entry name" value="HIS_KIN"/>
    <property type="match status" value="1"/>
</dbReference>
<dbReference type="NCBIfam" id="TIGR00229">
    <property type="entry name" value="sensory_box"/>
    <property type="match status" value="2"/>
</dbReference>
<keyword evidence="10" id="KW-1185">Reference proteome</keyword>
<proteinExistence type="predicted"/>
<evidence type="ECO:0000313" key="9">
    <source>
        <dbReference type="EMBL" id="RUR31837.1"/>
    </source>
</evidence>
<dbReference type="EMBL" id="RZHF01000014">
    <property type="protein sequence ID" value="RUR31837.1"/>
    <property type="molecule type" value="Genomic_DNA"/>
</dbReference>
<evidence type="ECO:0000256" key="5">
    <source>
        <dbReference type="ARBA" id="ARBA00022777"/>
    </source>
</evidence>
<dbReference type="InterPro" id="IPR003661">
    <property type="entry name" value="HisK_dim/P_dom"/>
</dbReference>
<dbReference type="SMART" id="SM00086">
    <property type="entry name" value="PAC"/>
    <property type="match status" value="2"/>
</dbReference>
<dbReference type="Pfam" id="PF08447">
    <property type="entry name" value="PAS_3"/>
    <property type="match status" value="1"/>
</dbReference>
<dbReference type="Gene3D" id="1.10.287.130">
    <property type="match status" value="1"/>
</dbReference>
<evidence type="ECO:0000259" key="7">
    <source>
        <dbReference type="PROSITE" id="PS50112"/>
    </source>
</evidence>
<dbReference type="InterPro" id="IPR005467">
    <property type="entry name" value="His_kinase_dom"/>
</dbReference>
<dbReference type="SMART" id="SM00387">
    <property type="entry name" value="HATPase_c"/>
    <property type="match status" value="1"/>
</dbReference>
<dbReference type="GO" id="GO:0005886">
    <property type="term" value="C:plasma membrane"/>
    <property type="evidence" value="ECO:0007669"/>
    <property type="project" value="UniProtKB-ARBA"/>
</dbReference>
<dbReference type="SUPFAM" id="SSF47384">
    <property type="entry name" value="Homodimeric domain of signal transducing histidine kinase"/>
    <property type="match status" value="1"/>
</dbReference>
<dbReference type="InterPro" id="IPR035965">
    <property type="entry name" value="PAS-like_dom_sf"/>
</dbReference>
<dbReference type="InterPro" id="IPR036097">
    <property type="entry name" value="HisK_dim/P_sf"/>
</dbReference>
<keyword evidence="3" id="KW-0597">Phosphoprotein</keyword>
<evidence type="ECO:0000256" key="4">
    <source>
        <dbReference type="ARBA" id="ARBA00022679"/>
    </source>
</evidence>
<dbReference type="InterPro" id="IPR003594">
    <property type="entry name" value="HATPase_dom"/>
</dbReference>
<dbReference type="PROSITE" id="PS50113">
    <property type="entry name" value="PAC"/>
    <property type="match status" value="1"/>
</dbReference>
<dbReference type="InterPro" id="IPR001610">
    <property type="entry name" value="PAC"/>
</dbReference>
<accession>A0A3S0W514</accession>
<dbReference type="SUPFAM" id="SSF55874">
    <property type="entry name" value="ATPase domain of HSP90 chaperone/DNA topoisomerase II/histidine kinase"/>
    <property type="match status" value="1"/>
</dbReference>
<evidence type="ECO:0000256" key="1">
    <source>
        <dbReference type="ARBA" id="ARBA00000085"/>
    </source>
</evidence>
<dbReference type="SUPFAM" id="SSF55781">
    <property type="entry name" value="GAF domain-like"/>
    <property type="match status" value="1"/>
</dbReference>
<dbReference type="CDD" id="cd00130">
    <property type="entry name" value="PAS"/>
    <property type="match status" value="2"/>
</dbReference>
<dbReference type="Gene3D" id="3.30.450.40">
    <property type="match status" value="1"/>
</dbReference>
<dbReference type="Pfam" id="PF00512">
    <property type="entry name" value="HisKA"/>
    <property type="match status" value="1"/>
</dbReference>
<dbReference type="Pfam" id="PF13185">
    <property type="entry name" value="GAF_2"/>
    <property type="match status" value="1"/>
</dbReference>
<dbReference type="SMART" id="SM00065">
    <property type="entry name" value="GAF"/>
    <property type="match status" value="1"/>
</dbReference>
<dbReference type="Pfam" id="PF02518">
    <property type="entry name" value="HATPase_c"/>
    <property type="match status" value="1"/>
</dbReference>
<dbReference type="Pfam" id="PF08448">
    <property type="entry name" value="PAS_4"/>
    <property type="match status" value="1"/>
</dbReference>
<feature type="domain" description="PAS" evidence="7">
    <location>
        <begin position="346"/>
        <end position="416"/>
    </location>
</feature>
<protein>
    <recommendedName>
        <fullName evidence="2">histidine kinase</fullName>
        <ecNumber evidence="2">2.7.13.3</ecNumber>
    </recommendedName>
</protein>
<dbReference type="PANTHER" id="PTHR43304:SF1">
    <property type="entry name" value="PAC DOMAIN-CONTAINING PROTEIN"/>
    <property type="match status" value="1"/>
</dbReference>
<dbReference type="SMART" id="SM00388">
    <property type="entry name" value="HisKA"/>
    <property type="match status" value="1"/>
</dbReference>
<dbReference type="PRINTS" id="PR00344">
    <property type="entry name" value="BCTRLSENSOR"/>
</dbReference>
<dbReference type="InterPro" id="IPR036890">
    <property type="entry name" value="HATPase_C_sf"/>
</dbReference>
<dbReference type="InterPro" id="IPR000014">
    <property type="entry name" value="PAS"/>
</dbReference>
<dbReference type="InterPro" id="IPR029016">
    <property type="entry name" value="GAF-like_dom_sf"/>
</dbReference>
<dbReference type="AlphaFoldDB" id="A0A3S0W514"/>
<dbReference type="PROSITE" id="PS50112">
    <property type="entry name" value="PAS"/>
    <property type="match status" value="2"/>
</dbReference>
<gene>
    <name evidence="9" type="ORF">ELY38_09685</name>
</gene>